<sequence>MNYIKNIRNAALYAPYEIKVRDLTSNDPYPGNAQKARKDVAEATGNYESFLMTMRVLWERMADTGKNWRHVYKGLQLLEYLLVYGHENVVHDAKNNIGKVKILKTFAYIDEHTFNDYGEGVRRLAERVLGTLSEDHKLDEYRALADKGQFQGFPKLTEPSQYSQKNSKNQPQRQPQRREEDDEPRRQPQRQAQQHYDDDDRAPRRQPQQQQRSRYDDDEDDRPPQRQQPPQRQPQQQQQRSRYDDDEDDRPPQRQQRPPQSPQQRSQQYDDSYDERRAPQQQYQSEYGDAPQNRPNQSGLDFFFDDEVEIAFQQAPPQARSPTSVVAPPPVPYSPARRSSPIQQQQQQYYDEQPQQSSSSGERLELENLRSELYRVLKENESMKEELVSTKAKYEELWKSMESRQ</sequence>
<dbReference type="Proteomes" id="UP001431209">
    <property type="component" value="Unassembled WGS sequence"/>
</dbReference>
<feature type="compositionally biased region" description="Low complexity" evidence="1">
    <location>
        <begin position="228"/>
        <end position="240"/>
    </location>
</feature>
<reference evidence="3 4" key="1">
    <citation type="submission" date="2024-03" db="EMBL/GenBank/DDBJ databases">
        <title>The Acrasis kona genome and developmental transcriptomes reveal deep origins of eukaryotic multicellular pathways.</title>
        <authorList>
            <person name="Sheikh S."/>
            <person name="Fu C.-J."/>
            <person name="Brown M.W."/>
            <person name="Baldauf S.L."/>
        </authorList>
    </citation>
    <scope>NUCLEOTIDE SEQUENCE [LARGE SCALE GENOMIC DNA]</scope>
    <source>
        <strain evidence="3 4">ATCC MYA-3509</strain>
    </source>
</reference>
<feature type="compositionally biased region" description="Basic and acidic residues" evidence="1">
    <location>
        <begin position="176"/>
        <end position="186"/>
    </location>
</feature>
<protein>
    <submittedName>
        <fullName evidence="3">Epsin</fullName>
    </submittedName>
</protein>
<accession>A0AAW2ZB71</accession>
<evidence type="ECO:0000313" key="4">
    <source>
        <dbReference type="Proteomes" id="UP001431209"/>
    </source>
</evidence>
<dbReference type="Gene3D" id="1.25.40.90">
    <property type="match status" value="1"/>
</dbReference>
<evidence type="ECO:0000259" key="2">
    <source>
        <dbReference type="PROSITE" id="PS50942"/>
    </source>
</evidence>
<dbReference type="Pfam" id="PF01417">
    <property type="entry name" value="ENTH"/>
    <property type="match status" value="1"/>
</dbReference>
<dbReference type="EMBL" id="JAOPGA020001182">
    <property type="protein sequence ID" value="KAL0485917.1"/>
    <property type="molecule type" value="Genomic_DNA"/>
</dbReference>
<keyword evidence="4" id="KW-1185">Reference proteome</keyword>
<comment type="caution">
    <text evidence="3">The sequence shown here is derived from an EMBL/GenBank/DDBJ whole genome shotgun (WGS) entry which is preliminary data.</text>
</comment>
<name>A0AAW2ZB71_9EUKA</name>
<gene>
    <name evidence="3" type="ORF">AKO1_002167</name>
</gene>
<feature type="compositionally biased region" description="Low complexity" evidence="1">
    <location>
        <begin position="253"/>
        <end position="270"/>
    </location>
</feature>
<proteinExistence type="predicted"/>
<feature type="region of interest" description="Disordered" evidence="1">
    <location>
        <begin position="152"/>
        <end position="366"/>
    </location>
</feature>
<evidence type="ECO:0000313" key="3">
    <source>
        <dbReference type="EMBL" id="KAL0485917.1"/>
    </source>
</evidence>
<dbReference type="PROSITE" id="PS50942">
    <property type="entry name" value="ENTH"/>
    <property type="match status" value="1"/>
</dbReference>
<feature type="domain" description="ENTH" evidence="2">
    <location>
        <begin position="8"/>
        <end position="142"/>
    </location>
</feature>
<dbReference type="SUPFAM" id="SSF48464">
    <property type="entry name" value="ENTH/VHS domain"/>
    <property type="match status" value="1"/>
</dbReference>
<dbReference type="GO" id="GO:0005886">
    <property type="term" value="C:plasma membrane"/>
    <property type="evidence" value="ECO:0007669"/>
    <property type="project" value="TreeGrafter"/>
</dbReference>
<dbReference type="GO" id="GO:0005768">
    <property type="term" value="C:endosome"/>
    <property type="evidence" value="ECO:0007669"/>
    <property type="project" value="TreeGrafter"/>
</dbReference>
<dbReference type="GO" id="GO:0006897">
    <property type="term" value="P:endocytosis"/>
    <property type="evidence" value="ECO:0007669"/>
    <property type="project" value="TreeGrafter"/>
</dbReference>
<dbReference type="PANTHER" id="PTHR12276:SF110">
    <property type="entry name" value="EPSIN-1-RELATED"/>
    <property type="match status" value="1"/>
</dbReference>
<dbReference type="CDD" id="cd03571">
    <property type="entry name" value="ENTH"/>
    <property type="match status" value="1"/>
</dbReference>
<feature type="compositionally biased region" description="Low complexity" evidence="1">
    <location>
        <begin position="334"/>
        <end position="361"/>
    </location>
</feature>
<organism evidence="3 4">
    <name type="scientific">Acrasis kona</name>
    <dbReference type="NCBI Taxonomy" id="1008807"/>
    <lineage>
        <taxon>Eukaryota</taxon>
        <taxon>Discoba</taxon>
        <taxon>Heterolobosea</taxon>
        <taxon>Tetramitia</taxon>
        <taxon>Eutetramitia</taxon>
        <taxon>Acrasidae</taxon>
        <taxon>Acrasis</taxon>
    </lineage>
</organism>
<dbReference type="GO" id="GO:0005543">
    <property type="term" value="F:phospholipid binding"/>
    <property type="evidence" value="ECO:0007669"/>
    <property type="project" value="TreeGrafter"/>
</dbReference>
<dbReference type="GO" id="GO:0030125">
    <property type="term" value="C:clathrin vesicle coat"/>
    <property type="evidence" value="ECO:0007669"/>
    <property type="project" value="TreeGrafter"/>
</dbReference>
<dbReference type="SMART" id="SM00273">
    <property type="entry name" value="ENTH"/>
    <property type="match status" value="1"/>
</dbReference>
<evidence type="ECO:0000256" key="1">
    <source>
        <dbReference type="SAM" id="MobiDB-lite"/>
    </source>
</evidence>
<feature type="compositionally biased region" description="Polar residues" evidence="1">
    <location>
        <begin position="158"/>
        <end position="169"/>
    </location>
</feature>
<dbReference type="AlphaFoldDB" id="A0AAW2ZB71"/>
<dbReference type="GO" id="GO:0030276">
    <property type="term" value="F:clathrin binding"/>
    <property type="evidence" value="ECO:0007669"/>
    <property type="project" value="TreeGrafter"/>
</dbReference>
<dbReference type="PANTHER" id="PTHR12276">
    <property type="entry name" value="EPSIN/ENT-RELATED"/>
    <property type="match status" value="1"/>
</dbReference>
<dbReference type="InterPro" id="IPR013809">
    <property type="entry name" value="ENTH"/>
</dbReference>
<dbReference type="InterPro" id="IPR008942">
    <property type="entry name" value="ENTH_VHS"/>
</dbReference>